<sequence>SWHTLEFQAVIQDGQGGKTIQNTGKVTGDNIGQPGEPTEKVVVEEPPVEPPVPPVDPPTDPQDPGNGGSGGGGGGGSNDDDDDDSRTPVLESEKSAKDVNGGGIEVGDTIEYTIRARNTVSNSSVTNMVISD</sequence>
<feature type="non-terminal residue" evidence="2">
    <location>
        <position position="132"/>
    </location>
</feature>
<gene>
    <name evidence="2" type="ORF">ACE41H_25215</name>
</gene>
<evidence type="ECO:0000313" key="3">
    <source>
        <dbReference type="Proteomes" id="UP001580346"/>
    </source>
</evidence>
<organism evidence="2 3">
    <name type="scientific">Paenibacillus enshidis</name>
    <dbReference type="NCBI Taxonomy" id="1458439"/>
    <lineage>
        <taxon>Bacteria</taxon>
        <taxon>Bacillati</taxon>
        <taxon>Bacillota</taxon>
        <taxon>Bacilli</taxon>
        <taxon>Bacillales</taxon>
        <taxon>Paenibacillaceae</taxon>
        <taxon>Paenibacillus</taxon>
    </lineage>
</organism>
<dbReference type="EMBL" id="JBHHMI010000090">
    <property type="protein sequence ID" value="MFB5270052.1"/>
    <property type="molecule type" value="Genomic_DNA"/>
</dbReference>
<evidence type="ECO:0000256" key="1">
    <source>
        <dbReference type="SAM" id="MobiDB-lite"/>
    </source>
</evidence>
<proteinExistence type="predicted"/>
<evidence type="ECO:0008006" key="4">
    <source>
        <dbReference type="Google" id="ProtNLM"/>
    </source>
</evidence>
<dbReference type="Gene3D" id="2.60.40.740">
    <property type="match status" value="1"/>
</dbReference>
<dbReference type="Proteomes" id="UP001580346">
    <property type="component" value="Unassembled WGS sequence"/>
</dbReference>
<accession>A0ABV5B0N8</accession>
<protein>
    <recommendedName>
        <fullName evidence="4">DUF11 domain-containing protein</fullName>
    </recommendedName>
</protein>
<feature type="non-terminal residue" evidence="2">
    <location>
        <position position="1"/>
    </location>
</feature>
<dbReference type="InterPro" id="IPR047589">
    <property type="entry name" value="DUF11_rpt"/>
</dbReference>
<comment type="caution">
    <text evidence="2">The sequence shown here is derived from an EMBL/GenBank/DDBJ whole genome shotgun (WGS) entry which is preliminary data.</text>
</comment>
<name>A0ABV5B0N8_9BACL</name>
<dbReference type="NCBIfam" id="TIGR01451">
    <property type="entry name" value="B_ant_repeat"/>
    <property type="match status" value="1"/>
</dbReference>
<reference evidence="2 3" key="1">
    <citation type="submission" date="2024-09" db="EMBL/GenBank/DDBJ databases">
        <title>Paenibacillus zeirhizospherea sp. nov., isolated from surface of the maize (Zea mays) roots in a horticulture field, Hungary.</title>
        <authorList>
            <person name="Marton D."/>
            <person name="Farkas M."/>
            <person name="Bedics A."/>
            <person name="Toth E."/>
            <person name="Tancsics A."/>
            <person name="Boka K."/>
            <person name="Maroti G."/>
            <person name="Kriszt B."/>
            <person name="Cserhati M."/>
        </authorList>
    </citation>
    <scope>NUCLEOTIDE SEQUENCE [LARGE SCALE GENOMIC DNA]</scope>
    <source>
        <strain evidence="2 3">KCTC 33519</strain>
    </source>
</reference>
<keyword evidence="3" id="KW-1185">Reference proteome</keyword>
<feature type="compositionally biased region" description="Gly residues" evidence="1">
    <location>
        <begin position="65"/>
        <end position="77"/>
    </location>
</feature>
<feature type="region of interest" description="Disordered" evidence="1">
    <location>
        <begin position="11"/>
        <end position="106"/>
    </location>
</feature>
<evidence type="ECO:0000313" key="2">
    <source>
        <dbReference type="EMBL" id="MFB5270052.1"/>
    </source>
</evidence>
<feature type="compositionally biased region" description="Pro residues" evidence="1">
    <location>
        <begin position="48"/>
        <end position="61"/>
    </location>
</feature>